<comment type="subcellular location">
    <subcellularLocation>
        <location evidence="1">Nucleus</location>
    </subcellularLocation>
</comment>
<keyword evidence="2" id="KW-0805">Transcription regulation</keyword>
<sequence>MTRKSRGRQKIEMTRMSKASNLLVTFSKRRSGLFKKAYELHTLCGAEIAILVFSPGKKVFSYGHPCLYSIIDRFVTGKSSPNSSSSSNNPSSRLLEAHRNASIRELNMQLTEMLNQLEADRKRGEELIKLRKANREKCWWEAPVNELGVEELEQLKVAMEELKKNVAKQAEKLIVDASNNMTALFGTSSEHVVGPSNIIDVKVQNPPGLGLSMTPHGSFSTFLGYGRGFF</sequence>
<dbReference type="Gene3D" id="6.10.140.920">
    <property type="match status" value="1"/>
</dbReference>
<dbReference type="Pfam" id="PF00319">
    <property type="entry name" value="SRF-TF"/>
    <property type="match status" value="1"/>
</dbReference>
<keyword evidence="4" id="KW-0804">Transcription</keyword>
<evidence type="ECO:0000256" key="5">
    <source>
        <dbReference type="ARBA" id="ARBA00023242"/>
    </source>
</evidence>
<dbReference type="PANTHER" id="PTHR11945:SF776">
    <property type="entry name" value="AGAMOUS-LIKE 50-RELATED"/>
    <property type="match status" value="1"/>
</dbReference>
<keyword evidence="3" id="KW-0238">DNA-binding</keyword>
<gene>
    <name evidence="8" type="ORF">ACH5RR_002129</name>
</gene>
<feature type="coiled-coil region" evidence="6">
    <location>
        <begin position="100"/>
        <end position="172"/>
    </location>
</feature>
<dbReference type="InterPro" id="IPR002100">
    <property type="entry name" value="TF_MADSbox"/>
</dbReference>
<accession>A0ABD3B5E7</accession>
<dbReference type="Proteomes" id="UP001630127">
    <property type="component" value="Unassembled WGS sequence"/>
</dbReference>
<dbReference type="PANTHER" id="PTHR11945">
    <property type="entry name" value="MADS BOX PROTEIN"/>
    <property type="match status" value="1"/>
</dbReference>
<dbReference type="InterPro" id="IPR036879">
    <property type="entry name" value="TF_MADSbox_sf"/>
</dbReference>
<dbReference type="PROSITE" id="PS50066">
    <property type="entry name" value="MADS_BOX_2"/>
    <property type="match status" value="1"/>
</dbReference>
<dbReference type="GO" id="GO:0005634">
    <property type="term" value="C:nucleus"/>
    <property type="evidence" value="ECO:0007669"/>
    <property type="project" value="UniProtKB-SubCell"/>
</dbReference>
<evidence type="ECO:0000259" key="7">
    <source>
        <dbReference type="PROSITE" id="PS50066"/>
    </source>
</evidence>
<keyword evidence="9" id="KW-1185">Reference proteome</keyword>
<dbReference type="GO" id="GO:0003677">
    <property type="term" value="F:DNA binding"/>
    <property type="evidence" value="ECO:0007669"/>
    <property type="project" value="UniProtKB-KW"/>
</dbReference>
<keyword evidence="5" id="KW-0539">Nucleus</keyword>
<evidence type="ECO:0000313" key="9">
    <source>
        <dbReference type="Proteomes" id="UP001630127"/>
    </source>
</evidence>
<evidence type="ECO:0000313" key="8">
    <source>
        <dbReference type="EMBL" id="KAL3538763.1"/>
    </source>
</evidence>
<dbReference type="FunFam" id="3.40.1810.10:FF:000006">
    <property type="entry name" value="Agamous-like MADS-box protein AGL62"/>
    <property type="match status" value="1"/>
</dbReference>
<dbReference type="EMBL" id="JBJUIK010000001">
    <property type="protein sequence ID" value="KAL3538763.1"/>
    <property type="molecule type" value="Genomic_DNA"/>
</dbReference>
<comment type="caution">
    <text evidence="8">The sequence shown here is derived from an EMBL/GenBank/DDBJ whole genome shotgun (WGS) entry which is preliminary data.</text>
</comment>
<keyword evidence="6" id="KW-0175">Coiled coil</keyword>
<feature type="domain" description="MADS-box" evidence="7">
    <location>
        <begin position="6"/>
        <end position="66"/>
    </location>
</feature>
<evidence type="ECO:0000256" key="6">
    <source>
        <dbReference type="SAM" id="Coils"/>
    </source>
</evidence>
<dbReference type="SUPFAM" id="SSF55455">
    <property type="entry name" value="SRF-like"/>
    <property type="match status" value="1"/>
</dbReference>
<dbReference type="PRINTS" id="PR00404">
    <property type="entry name" value="MADSDOMAIN"/>
</dbReference>
<organism evidence="8 9">
    <name type="scientific">Cinchona calisaya</name>
    <dbReference type="NCBI Taxonomy" id="153742"/>
    <lineage>
        <taxon>Eukaryota</taxon>
        <taxon>Viridiplantae</taxon>
        <taxon>Streptophyta</taxon>
        <taxon>Embryophyta</taxon>
        <taxon>Tracheophyta</taxon>
        <taxon>Spermatophyta</taxon>
        <taxon>Magnoliopsida</taxon>
        <taxon>eudicotyledons</taxon>
        <taxon>Gunneridae</taxon>
        <taxon>Pentapetalae</taxon>
        <taxon>asterids</taxon>
        <taxon>lamiids</taxon>
        <taxon>Gentianales</taxon>
        <taxon>Rubiaceae</taxon>
        <taxon>Cinchonoideae</taxon>
        <taxon>Cinchoneae</taxon>
        <taxon>Cinchona</taxon>
    </lineage>
</organism>
<protein>
    <recommendedName>
        <fullName evidence="7">MADS-box domain-containing protein</fullName>
    </recommendedName>
</protein>
<dbReference type="SMART" id="SM00432">
    <property type="entry name" value="MADS"/>
    <property type="match status" value="1"/>
</dbReference>
<evidence type="ECO:0000256" key="1">
    <source>
        <dbReference type="ARBA" id="ARBA00004123"/>
    </source>
</evidence>
<evidence type="ECO:0000256" key="3">
    <source>
        <dbReference type="ARBA" id="ARBA00023125"/>
    </source>
</evidence>
<dbReference type="AlphaFoldDB" id="A0ABD3B5E7"/>
<reference evidence="8 9" key="1">
    <citation type="submission" date="2024-11" db="EMBL/GenBank/DDBJ databases">
        <title>A near-complete genome assembly of Cinchona calisaya.</title>
        <authorList>
            <person name="Lian D.C."/>
            <person name="Zhao X.W."/>
            <person name="Wei L."/>
        </authorList>
    </citation>
    <scope>NUCLEOTIDE SEQUENCE [LARGE SCALE GENOMIC DNA]</scope>
    <source>
        <tissue evidence="8">Nenye</tissue>
    </source>
</reference>
<evidence type="ECO:0000256" key="2">
    <source>
        <dbReference type="ARBA" id="ARBA00023015"/>
    </source>
</evidence>
<proteinExistence type="predicted"/>
<name>A0ABD3B5E7_9GENT</name>
<dbReference type="Gene3D" id="3.40.1810.10">
    <property type="entry name" value="Transcription factor, MADS-box"/>
    <property type="match status" value="1"/>
</dbReference>
<evidence type="ECO:0000256" key="4">
    <source>
        <dbReference type="ARBA" id="ARBA00023163"/>
    </source>
</evidence>